<dbReference type="InterPro" id="IPR001387">
    <property type="entry name" value="Cro/C1-type_HTH"/>
</dbReference>
<evidence type="ECO:0000313" key="2">
    <source>
        <dbReference type="EMBL" id="MCQ1951580.1"/>
    </source>
</evidence>
<feature type="domain" description="HTH cro/C1-type" evidence="1">
    <location>
        <begin position="32"/>
        <end position="80"/>
    </location>
</feature>
<dbReference type="EMBL" id="JANFLP010000020">
    <property type="protein sequence ID" value="MCQ1951580.1"/>
    <property type="molecule type" value="Genomic_DNA"/>
</dbReference>
<accession>A0ABT1NV22</accession>
<sequence length="104" mass="11480">MRVSQDRLRAYVLTKDDMDLINSGRADRVDGRKISQRLLAEKAGVTSGFINHLTSGRRKSCTPEVAERIAEALEIPVRALFDPEISTVSGVSTQQRNTQQPIAA</sequence>
<dbReference type="SUPFAM" id="SSF47413">
    <property type="entry name" value="lambda repressor-like DNA-binding domains"/>
    <property type="match status" value="1"/>
</dbReference>
<dbReference type="Pfam" id="PF01381">
    <property type="entry name" value="HTH_3"/>
    <property type="match status" value="1"/>
</dbReference>
<comment type="caution">
    <text evidence="2">The sequence shown here is derived from an EMBL/GenBank/DDBJ whole genome shotgun (WGS) entry which is preliminary data.</text>
</comment>
<evidence type="ECO:0000313" key="3">
    <source>
        <dbReference type="Proteomes" id="UP001206924"/>
    </source>
</evidence>
<keyword evidence="3" id="KW-1185">Reference proteome</keyword>
<reference evidence="2 3" key="1">
    <citation type="submission" date="2022-07" db="EMBL/GenBank/DDBJ databases">
        <title>Novel species in genus Arthrobacter.</title>
        <authorList>
            <person name="Liu Y."/>
        </authorList>
    </citation>
    <scope>NUCLEOTIDE SEQUENCE [LARGE SCALE GENOMIC DNA]</scope>
    <source>
        <strain evidence="3">zg-Y859</strain>
    </source>
</reference>
<protein>
    <submittedName>
        <fullName evidence="2">Helix-turn-helix transcriptional regulator</fullName>
    </submittedName>
</protein>
<evidence type="ECO:0000259" key="1">
    <source>
        <dbReference type="PROSITE" id="PS50943"/>
    </source>
</evidence>
<dbReference type="Gene3D" id="1.10.260.40">
    <property type="entry name" value="lambda repressor-like DNA-binding domains"/>
    <property type="match status" value="1"/>
</dbReference>
<organism evidence="2 3">
    <name type="scientific">Arthrobacter jinronghuae</name>
    <dbReference type="NCBI Taxonomy" id="2964609"/>
    <lineage>
        <taxon>Bacteria</taxon>
        <taxon>Bacillati</taxon>
        <taxon>Actinomycetota</taxon>
        <taxon>Actinomycetes</taxon>
        <taxon>Micrococcales</taxon>
        <taxon>Micrococcaceae</taxon>
        <taxon>Arthrobacter</taxon>
    </lineage>
</organism>
<dbReference type="CDD" id="cd00093">
    <property type="entry name" value="HTH_XRE"/>
    <property type="match status" value="1"/>
</dbReference>
<proteinExistence type="predicted"/>
<dbReference type="SMART" id="SM00530">
    <property type="entry name" value="HTH_XRE"/>
    <property type="match status" value="1"/>
</dbReference>
<gene>
    <name evidence="2" type="ORF">NNX28_16810</name>
</gene>
<dbReference type="Proteomes" id="UP001206924">
    <property type="component" value="Unassembled WGS sequence"/>
</dbReference>
<dbReference type="RefSeq" id="WP_255866588.1">
    <property type="nucleotide sequence ID" value="NZ_CP104263.1"/>
</dbReference>
<dbReference type="PROSITE" id="PS50943">
    <property type="entry name" value="HTH_CROC1"/>
    <property type="match status" value="1"/>
</dbReference>
<dbReference type="InterPro" id="IPR010982">
    <property type="entry name" value="Lambda_DNA-bd_dom_sf"/>
</dbReference>
<name>A0ABT1NV22_9MICC</name>